<comment type="caution">
    <text evidence="8">The sequence shown here is derived from an EMBL/GenBank/DDBJ whole genome shotgun (WGS) entry which is preliminary data.</text>
</comment>
<protein>
    <submittedName>
        <fullName evidence="8">MFS transporter (Modular protein)</fullName>
    </submittedName>
</protein>
<feature type="transmembrane region" description="Helical" evidence="6">
    <location>
        <begin position="451"/>
        <end position="476"/>
    </location>
</feature>
<dbReference type="InterPro" id="IPR005829">
    <property type="entry name" value="Sugar_transporter_CS"/>
</dbReference>
<dbReference type="AlphaFoldDB" id="A0A8B6M6X1"/>
<dbReference type="PANTHER" id="PTHR23518">
    <property type="entry name" value="C-METHYLTRANSFERASE"/>
    <property type="match status" value="1"/>
</dbReference>
<dbReference type="InterPro" id="IPR011701">
    <property type="entry name" value="MFS"/>
</dbReference>
<keyword evidence="2 6" id="KW-0812">Transmembrane</keyword>
<evidence type="ECO:0000256" key="3">
    <source>
        <dbReference type="ARBA" id="ARBA00022989"/>
    </source>
</evidence>
<feature type="region of interest" description="Disordered" evidence="5">
    <location>
        <begin position="90"/>
        <end position="109"/>
    </location>
</feature>
<comment type="subcellular location">
    <subcellularLocation>
        <location evidence="1">Membrane</location>
        <topology evidence="1">Multi-pass membrane protein</topology>
    </subcellularLocation>
</comment>
<gene>
    <name evidence="8" type="ORF">MPC4_290030</name>
</gene>
<feature type="transmembrane region" description="Helical" evidence="6">
    <location>
        <begin position="255"/>
        <end position="274"/>
    </location>
</feature>
<name>A0A8B6M6X1_METTU</name>
<feature type="transmembrane region" description="Helical" evidence="6">
    <location>
        <begin position="321"/>
        <end position="343"/>
    </location>
</feature>
<dbReference type="GO" id="GO:0016020">
    <property type="term" value="C:membrane"/>
    <property type="evidence" value="ECO:0007669"/>
    <property type="project" value="UniProtKB-SubCell"/>
</dbReference>
<feature type="transmembrane region" description="Helical" evidence="6">
    <location>
        <begin position="139"/>
        <end position="162"/>
    </location>
</feature>
<keyword evidence="3 6" id="KW-1133">Transmembrane helix</keyword>
<dbReference type="Pfam" id="PF07690">
    <property type="entry name" value="MFS_1"/>
    <property type="match status" value="1"/>
</dbReference>
<evidence type="ECO:0000313" key="9">
    <source>
        <dbReference type="Proteomes" id="UP000485880"/>
    </source>
</evidence>
<evidence type="ECO:0000256" key="5">
    <source>
        <dbReference type="SAM" id="MobiDB-lite"/>
    </source>
</evidence>
<organism evidence="8 9">
    <name type="scientific">Methylocella tundrae</name>
    <dbReference type="NCBI Taxonomy" id="227605"/>
    <lineage>
        <taxon>Bacteria</taxon>
        <taxon>Pseudomonadati</taxon>
        <taxon>Pseudomonadota</taxon>
        <taxon>Alphaproteobacteria</taxon>
        <taxon>Hyphomicrobiales</taxon>
        <taxon>Beijerinckiaceae</taxon>
        <taxon>Methylocella</taxon>
    </lineage>
</organism>
<dbReference type="Gene3D" id="1.20.1250.20">
    <property type="entry name" value="MFS general substrate transporter like domains"/>
    <property type="match status" value="2"/>
</dbReference>
<sequence>MFEAGRENKTPQGERLLWETGSGLGLAIAGDVLEACGGRFAWKRVRSAVCALSCDCRRRRPSLTRWWKPSAGRYKEIAAGSAAGGRALAEAAGTRDAQTTGNQTMTVDASGPQRGWRALPAGIWALGFVSLFMDISSEMIHALLPVYMVTVLGTSVLTVGFIEGVAEATASITKIFSGALSDWLGRRKLLAGVGYGLAAFTKPIFPLAATVQWLIAARFIDRVGKGIRGAPRDALVADISPAHLRGASFGLRQSLDTIGGFLGPIGAMVLMWLTADHFKAVFWIAVIPAFISFGLLLVAVREPNRPANLRRVRMPLRRAELARLGTDYWRVVAVATVFTFARFSEAFLVLRAQSTGLPLMLVPAVMVVMSVAYAASAYPAGVLSDRVDRYAVLTIGLIFLLAADVTLAFSSGVAGVGIGAFLWGLHMGFTQGLLATLVADTAAPELRGTAFGMFNLVTGLALLVASLVAGALWDVFGPEGTFLAGAGFTLLTLAGLLFVRKRPGRAAQ</sequence>
<dbReference type="InterPro" id="IPR036259">
    <property type="entry name" value="MFS_trans_sf"/>
</dbReference>
<evidence type="ECO:0000256" key="2">
    <source>
        <dbReference type="ARBA" id="ARBA00022692"/>
    </source>
</evidence>
<feature type="compositionally biased region" description="Polar residues" evidence="5">
    <location>
        <begin position="96"/>
        <end position="107"/>
    </location>
</feature>
<dbReference type="EMBL" id="CABFMQ020000086">
    <property type="protein sequence ID" value="VTZ50783.1"/>
    <property type="molecule type" value="Genomic_DNA"/>
</dbReference>
<dbReference type="PANTHER" id="PTHR23518:SF2">
    <property type="entry name" value="MAJOR FACILITATOR SUPERFAMILY TRANSPORTER"/>
    <property type="match status" value="1"/>
</dbReference>
<dbReference type="PROSITE" id="PS50850">
    <property type="entry name" value="MFS"/>
    <property type="match status" value="1"/>
</dbReference>
<evidence type="ECO:0000256" key="4">
    <source>
        <dbReference type="ARBA" id="ARBA00023136"/>
    </source>
</evidence>
<accession>A0A8B6M6X1</accession>
<dbReference type="CDD" id="cd17370">
    <property type="entry name" value="MFS_MJ1317_like"/>
    <property type="match status" value="1"/>
</dbReference>
<keyword evidence="4 6" id="KW-0472">Membrane</keyword>
<dbReference type="Proteomes" id="UP000485880">
    <property type="component" value="Unassembled WGS sequence"/>
</dbReference>
<evidence type="ECO:0000256" key="6">
    <source>
        <dbReference type="SAM" id="Phobius"/>
    </source>
</evidence>
<reference evidence="8 9" key="1">
    <citation type="submission" date="2019-05" db="EMBL/GenBank/DDBJ databases">
        <authorList>
            <person name="Farhan Ul Haque M."/>
        </authorList>
    </citation>
    <scope>NUCLEOTIDE SEQUENCE [LARGE SCALE GENOMIC DNA]</scope>
    <source>
        <strain evidence="8">2</strain>
    </source>
</reference>
<feature type="transmembrane region" description="Helical" evidence="6">
    <location>
        <begin position="416"/>
        <end position="439"/>
    </location>
</feature>
<evidence type="ECO:0000256" key="1">
    <source>
        <dbReference type="ARBA" id="ARBA00004141"/>
    </source>
</evidence>
<feature type="transmembrane region" description="Helical" evidence="6">
    <location>
        <begin position="390"/>
        <end position="410"/>
    </location>
</feature>
<feature type="transmembrane region" description="Helical" evidence="6">
    <location>
        <begin position="482"/>
        <end position="499"/>
    </location>
</feature>
<dbReference type="PROSITE" id="PS00216">
    <property type="entry name" value="SUGAR_TRANSPORT_1"/>
    <property type="match status" value="1"/>
</dbReference>
<evidence type="ECO:0000259" key="7">
    <source>
        <dbReference type="PROSITE" id="PS50850"/>
    </source>
</evidence>
<dbReference type="GO" id="GO:0022857">
    <property type="term" value="F:transmembrane transporter activity"/>
    <property type="evidence" value="ECO:0007669"/>
    <property type="project" value="InterPro"/>
</dbReference>
<dbReference type="SUPFAM" id="SSF103473">
    <property type="entry name" value="MFS general substrate transporter"/>
    <property type="match status" value="1"/>
</dbReference>
<dbReference type="InterPro" id="IPR020846">
    <property type="entry name" value="MFS_dom"/>
</dbReference>
<feature type="transmembrane region" description="Helical" evidence="6">
    <location>
        <begin position="355"/>
        <end position="378"/>
    </location>
</feature>
<evidence type="ECO:0000313" key="8">
    <source>
        <dbReference type="EMBL" id="VTZ50783.1"/>
    </source>
</evidence>
<feature type="transmembrane region" description="Helical" evidence="6">
    <location>
        <begin position="280"/>
        <end position="300"/>
    </location>
</feature>
<feature type="domain" description="Major facilitator superfamily (MFS) profile" evidence="7">
    <location>
        <begin position="122"/>
        <end position="504"/>
    </location>
</feature>
<proteinExistence type="predicted"/>
<keyword evidence="9" id="KW-1185">Reference proteome</keyword>